<accession>A0ABU9AZU5</accession>
<reference evidence="3 4" key="1">
    <citation type="submission" date="2024-04" db="EMBL/GenBank/DDBJ databases">
        <title>Luteolibacter sp. isolated from soil.</title>
        <authorList>
            <person name="An J."/>
        </authorList>
    </citation>
    <scope>NUCLEOTIDE SEQUENCE [LARGE SCALE GENOMIC DNA]</scope>
    <source>
        <strain evidence="3 4">Y139</strain>
    </source>
</reference>
<evidence type="ECO:0008006" key="5">
    <source>
        <dbReference type="Google" id="ProtNLM"/>
    </source>
</evidence>
<evidence type="ECO:0000313" key="4">
    <source>
        <dbReference type="Proteomes" id="UP001371305"/>
    </source>
</evidence>
<feature type="transmembrane region" description="Helical" evidence="2">
    <location>
        <begin position="20"/>
        <end position="42"/>
    </location>
</feature>
<feature type="compositionally biased region" description="Polar residues" evidence="1">
    <location>
        <begin position="104"/>
        <end position="117"/>
    </location>
</feature>
<sequence>MTQNPTRLLPARSSRGPRGFALVISLSLMVLLTVLAVGLLGLSSISLRASTRGDAMAAARANARLAMMFALGELQQFTGPDQRVTATADLAGTATGDPIVNGSAPLNNNTVNSTQKGLSAVQPGTRHWTGVWNQTAAFTQAFTRTPSPNLLGWLVSGNENASPTSRLTPASSVAAVDGGGDVNTRSAVVLAGRHTVGSGQIDDYVSAPLVEIQDSGSGKSPTGRQAWWIGDEGVKAKLNLEAAVEGNAKLTYADLAAPRRGWETVAGFGSYPKPGSGAEELLPRVVSSNEAALLDSTIGGDSNSPLQNNFHSATADSFGVLCDVLQGGLRLDLSAYLSAGLPTTAIPGVVNSPVPNTNLVPAVVANRLKGPKWSTVKDFSDLSGRMTDGTVKAASSDTQAAIGPIITDLRLLFGVKLVPSGTADGYRCLPCAKVAVSLANPYSYPLKWTSPLELEIKNNTDPARKPSRIWGASGQPAYVPQNASEPAVLNNAVFSIPATTLPPGEARAFTISTPVLRPQNSTSRVTVSMGAFSSSSPANFANCVLLDHSAVNTISAGSTLNLDVREDATTTQVNVELRTGSSASTLLRKIERFELDNAPFDVTQRKFTTDLAKKFTEPVPLQLYSFQVSQPGADYVSILPSADQLGLRSSTLRTFTDFNLQATRFRKPIISYNPPPYFMQIANSAATLPFVAPGKDTGSDFTRNLSISPMPWGRSPFDTKQTILFSPPQQLASIAQLQHADLTADDYYVSVGHQPGNAVGNSYATPFVMRRNSIQANRMDFTITNFTVATSATTNYYDMSYLLNTALWDTYYFSTIPRSGSSVPLNDRMVVWNPDDKRNDLTDGKAAAARLLVNGAHNVNSVEKDAWKALLAGSKYLSHPADGAGSSEGALYPRSLEQLSGSVQPPTGSSGDSFSGYRRLTDAQIDAISTEITRQVRMRGPFVSLSHFVNRALVALTTNKELSRSGALQSALDNAGSNITPDGTKTVFSDINLAEDRVNMQAEGTAPRADLVGSDTTSIPNTGSSSSGPADGTWPPTSHDLNPGSVASIIADRQMLSDARYKREQGFRSTGIPGWITQADLLQVIGPSLSARSDTFRIRAYGESLDPETGNPAAKAWCEAVVQRLPEYLDSANVPTDRGTALTAINQKFGRRFQVVSFRWLSPNEI</sequence>
<keyword evidence="2" id="KW-0472">Membrane</keyword>
<keyword evidence="2" id="KW-0812">Transmembrane</keyword>
<dbReference type="Proteomes" id="UP001371305">
    <property type="component" value="Unassembled WGS sequence"/>
</dbReference>
<gene>
    <name evidence="3" type="ORF">WKV53_18610</name>
</gene>
<evidence type="ECO:0000256" key="2">
    <source>
        <dbReference type="SAM" id="Phobius"/>
    </source>
</evidence>
<feature type="region of interest" description="Disordered" evidence="1">
    <location>
        <begin position="1003"/>
        <end position="1044"/>
    </location>
</feature>
<name>A0ABU9AZU5_9BACT</name>
<feature type="region of interest" description="Disordered" evidence="1">
    <location>
        <begin position="98"/>
        <end position="117"/>
    </location>
</feature>
<keyword evidence="2" id="KW-1133">Transmembrane helix</keyword>
<feature type="compositionally biased region" description="Polar residues" evidence="1">
    <location>
        <begin position="1014"/>
        <end position="1028"/>
    </location>
</feature>
<evidence type="ECO:0000313" key="3">
    <source>
        <dbReference type="EMBL" id="MEK7952532.1"/>
    </source>
</evidence>
<protein>
    <recommendedName>
        <fullName evidence="5">Type 4 fimbrial biogenesis protein PilX N-terminal domain-containing protein</fullName>
    </recommendedName>
</protein>
<keyword evidence="4" id="KW-1185">Reference proteome</keyword>
<evidence type="ECO:0000256" key="1">
    <source>
        <dbReference type="SAM" id="MobiDB-lite"/>
    </source>
</evidence>
<organism evidence="3 4">
    <name type="scientific">Luteolibacter soli</name>
    <dbReference type="NCBI Taxonomy" id="3135280"/>
    <lineage>
        <taxon>Bacteria</taxon>
        <taxon>Pseudomonadati</taxon>
        <taxon>Verrucomicrobiota</taxon>
        <taxon>Verrucomicrobiia</taxon>
        <taxon>Verrucomicrobiales</taxon>
        <taxon>Verrucomicrobiaceae</taxon>
        <taxon>Luteolibacter</taxon>
    </lineage>
</organism>
<comment type="caution">
    <text evidence="3">The sequence shown here is derived from an EMBL/GenBank/DDBJ whole genome shotgun (WGS) entry which is preliminary data.</text>
</comment>
<dbReference type="EMBL" id="JBBUKT010000007">
    <property type="protein sequence ID" value="MEK7952532.1"/>
    <property type="molecule type" value="Genomic_DNA"/>
</dbReference>
<dbReference type="RefSeq" id="WP_341406288.1">
    <property type="nucleotide sequence ID" value="NZ_JBBUKT010000007.1"/>
</dbReference>
<proteinExistence type="predicted"/>